<proteinExistence type="predicted"/>
<keyword evidence="3" id="KW-1185">Reference proteome</keyword>
<dbReference type="OrthoDB" id="137965at2"/>
<feature type="chain" id="PRO_5011487935" evidence="1">
    <location>
        <begin position="29"/>
        <end position="78"/>
    </location>
</feature>
<reference evidence="2 3" key="1">
    <citation type="submission" date="2016-10" db="EMBL/GenBank/DDBJ databases">
        <authorList>
            <person name="de Groot N.N."/>
        </authorList>
    </citation>
    <scope>NUCLEOTIDE SEQUENCE [LARGE SCALE GENOMIC DNA]</scope>
    <source>
        <strain evidence="2 3">DSM 20678</strain>
    </source>
</reference>
<protein>
    <submittedName>
        <fullName evidence="2">Uncharacterized protein</fullName>
    </submittedName>
</protein>
<dbReference type="AlphaFoldDB" id="A0A1I5YFW2"/>
<accession>A0A1I5YFW2</accession>
<dbReference type="EMBL" id="FOXR01000045">
    <property type="protein sequence ID" value="SFQ43010.1"/>
    <property type="molecule type" value="Genomic_DNA"/>
</dbReference>
<dbReference type="RefSeq" id="WP_092282797.1">
    <property type="nucleotide sequence ID" value="NZ_FOXR01000045.1"/>
</dbReference>
<evidence type="ECO:0000313" key="3">
    <source>
        <dbReference type="Proteomes" id="UP000198577"/>
    </source>
</evidence>
<evidence type="ECO:0000256" key="1">
    <source>
        <dbReference type="SAM" id="SignalP"/>
    </source>
</evidence>
<organism evidence="2 3">
    <name type="scientific">Caldicoprobacter faecalis</name>
    <dbReference type="NCBI Taxonomy" id="937334"/>
    <lineage>
        <taxon>Bacteria</taxon>
        <taxon>Bacillati</taxon>
        <taxon>Bacillota</taxon>
        <taxon>Clostridia</taxon>
        <taxon>Caldicoprobacterales</taxon>
        <taxon>Caldicoprobacteraceae</taxon>
        <taxon>Caldicoprobacter</taxon>
    </lineage>
</organism>
<feature type="signal peptide" evidence="1">
    <location>
        <begin position="1"/>
        <end position="28"/>
    </location>
</feature>
<dbReference type="Proteomes" id="UP000198577">
    <property type="component" value="Unassembled WGS sequence"/>
</dbReference>
<gene>
    <name evidence="2" type="ORF">SAMN05444406_1451</name>
</gene>
<keyword evidence="1" id="KW-0732">Signal</keyword>
<sequence>MKRVTIMVFAFLTLLMQLGSDNFSVAHADDDNGIVMEAKMGFEGRFSLGNWTPIAVDIENKGDDVQGDLEIEVQKSSS</sequence>
<name>A0A1I5YFW2_9FIRM</name>
<evidence type="ECO:0000313" key="2">
    <source>
        <dbReference type="EMBL" id="SFQ43010.1"/>
    </source>
</evidence>